<keyword evidence="6" id="KW-1185">Reference proteome</keyword>
<dbReference type="RefSeq" id="WP_153834903.1">
    <property type="nucleotide sequence ID" value="NZ_JBHUMW010000096.1"/>
</dbReference>
<evidence type="ECO:0000259" key="4">
    <source>
        <dbReference type="PROSITE" id="PS50830"/>
    </source>
</evidence>
<name>A0A6N7QX67_9BACI</name>
<reference evidence="5 6" key="1">
    <citation type="submission" date="2019-10" db="EMBL/GenBank/DDBJ databases">
        <title>Gracilibacillus salitolerans sp. nov., a moderate halophile isolated from a saline soil in northwest China.</title>
        <authorList>
            <person name="Gan L."/>
        </authorList>
    </citation>
    <scope>NUCLEOTIDE SEQUENCE [LARGE SCALE GENOMIC DNA]</scope>
    <source>
        <strain evidence="5 6">TP2-8</strain>
    </source>
</reference>
<evidence type="ECO:0000313" key="5">
    <source>
        <dbReference type="EMBL" id="MRI66144.1"/>
    </source>
</evidence>
<gene>
    <name evidence="5" type="ORF">GH885_07265</name>
</gene>
<protein>
    <submittedName>
        <fullName evidence="5">Endonuclease</fullName>
    </submittedName>
</protein>
<dbReference type="Gene3D" id="2.40.50.90">
    <property type="match status" value="1"/>
</dbReference>
<dbReference type="CDD" id="cd00175">
    <property type="entry name" value="SNc"/>
    <property type="match status" value="1"/>
</dbReference>
<dbReference type="InterPro" id="IPR016071">
    <property type="entry name" value="Staphylococal_nuclease_OB-fold"/>
</dbReference>
<dbReference type="EMBL" id="WJEE01000012">
    <property type="protein sequence ID" value="MRI66144.1"/>
    <property type="molecule type" value="Genomic_DNA"/>
</dbReference>
<dbReference type="SUPFAM" id="SSF50199">
    <property type="entry name" value="Staphylococcal nuclease"/>
    <property type="match status" value="1"/>
</dbReference>
<evidence type="ECO:0000256" key="2">
    <source>
        <dbReference type="ARBA" id="ARBA00022759"/>
    </source>
</evidence>
<dbReference type="Proteomes" id="UP000435187">
    <property type="component" value="Unassembled WGS sequence"/>
</dbReference>
<organism evidence="5 6">
    <name type="scientific">Gracilibacillus thailandensis</name>
    <dbReference type="NCBI Taxonomy" id="563735"/>
    <lineage>
        <taxon>Bacteria</taxon>
        <taxon>Bacillati</taxon>
        <taxon>Bacillota</taxon>
        <taxon>Bacilli</taxon>
        <taxon>Bacillales</taxon>
        <taxon>Bacillaceae</taxon>
        <taxon>Gracilibacillus</taxon>
    </lineage>
</organism>
<sequence>MKFINQIIGLGIVLFLFFTFSNFNSIDDIVQSISGSNASQVEKVSENEDTNLEKAIVNRVIDGDTIEVEFSGGEIETIRFLLVDTPETVKPDTPEQPFGKEASDYVKKTLIKDTVVEIERGIDERDKYDRLLAYVFKDGKNINKELLSLGLARVAFVYEPNTKYLDEFKKAEQEAKEKELGIWSIDGYVTEKGFNFP</sequence>
<dbReference type="PROSITE" id="PS50830">
    <property type="entry name" value="TNASE_3"/>
    <property type="match status" value="1"/>
</dbReference>
<dbReference type="InterPro" id="IPR035437">
    <property type="entry name" value="SNase_OB-fold_sf"/>
</dbReference>
<dbReference type="PANTHER" id="PTHR12302:SF3">
    <property type="entry name" value="SERINE_THREONINE-PROTEIN KINASE 31"/>
    <property type="match status" value="1"/>
</dbReference>
<keyword evidence="3" id="KW-0378">Hydrolase</keyword>
<evidence type="ECO:0000256" key="3">
    <source>
        <dbReference type="ARBA" id="ARBA00022801"/>
    </source>
</evidence>
<comment type="caution">
    <text evidence="5">The sequence shown here is derived from an EMBL/GenBank/DDBJ whole genome shotgun (WGS) entry which is preliminary data.</text>
</comment>
<keyword evidence="2 5" id="KW-0255">Endonuclease</keyword>
<dbReference type="GO" id="GO:0016787">
    <property type="term" value="F:hydrolase activity"/>
    <property type="evidence" value="ECO:0007669"/>
    <property type="project" value="UniProtKB-KW"/>
</dbReference>
<feature type="domain" description="TNase-like" evidence="4">
    <location>
        <begin position="51"/>
        <end position="185"/>
    </location>
</feature>
<evidence type="ECO:0000256" key="1">
    <source>
        <dbReference type="ARBA" id="ARBA00022722"/>
    </source>
</evidence>
<dbReference type="AlphaFoldDB" id="A0A6N7QX67"/>
<keyword evidence="1" id="KW-0540">Nuclease</keyword>
<dbReference type="GO" id="GO:0004519">
    <property type="term" value="F:endonuclease activity"/>
    <property type="evidence" value="ECO:0007669"/>
    <property type="project" value="UniProtKB-KW"/>
</dbReference>
<proteinExistence type="predicted"/>
<evidence type="ECO:0000313" key="6">
    <source>
        <dbReference type="Proteomes" id="UP000435187"/>
    </source>
</evidence>
<dbReference type="SMART" id="SM00318">
    <property type="entry name" value="SNc"/>
    <property type="match status" value="1"/>
</dbReference>
<dbReference type="Pfam" id="PF00565">
    <property type="entry name" value="SNase"/>
    <property type="match status" value="1"/>
</dbReference>
<accession>A0A6N7QX67</accession>
<dbReference type="PANTHER" id="PTHR12302">
    <property type="entry name" value="EBNA2 BINDING PROTEIN P100"/>
    <property type="match status" value="1"/>
</dbReference>